<dbReference type="CDD" id="cd00586">
    <property type="entry name" value="4HBT"/>
    <property type="match status" value="1"/>
</dbReference>
<reference evidence="1 2" key="1">
    <citation type="submission" date="2020-04" db="EMBL/GenBank/DDBJ databases">
        <title>Novosphingobium sp. TW-4 isolated from soil.</title>
        <authorList>
            <person name="Dahal R.H."/>
            <person name="Chaudhary D.K."/>
        </authorList>
    </citation>
    <scope>NUCLEOTIDE SEQUENCE [LARGE SCALE GENOMIC DNA]</scope>
    <source>
        <strain evidence="1 2">TW-4</strain>
    </source>
</reference>
<dbReference type="EMBL" id="JABBGM010000005">
    <property type="protein sequence ID" value="NML94580.1"/>
    <property type="molecule type" value="Genomic_DNA"/>
</dbReference>
<dbReference type="Gene3D" id="3.10.129.10">
    <property type="entry name" value="Hotdog Thioesterase"/>
    <property type="match status" value="1"/>
</dbReference>
<dbReference type="InterPro" id="IPR050563">
    <property type="entry name" value="4-hydroxybenzoyl-CoA_TE"/>
</dbReference>
<dbReference type="AlphaFoldDB" id="A0A7Y0GA13"/>
<keyword evidence="2" id="KW-1185">Reference proteome</keyword>
<name>A0A7Y0GA13_9SPHN</name>
<evidence type="ECO:0000313" key="2">
    <source>
        <dbReference type="Proteomes" id="UP000583556"/>
    </source>
</evidence>
<gene>
    <name evidence="1" type="ORF">HHL27_12980</name>
</gene>
<dbReference type="InterPro" id="IPR029069">
    <property type="entry name" value="HotDog_dom_sf"/>
</dbReference>
<comment type="caution">
    <text evidence="1">The sequence shown here is derived from an EMBL/GenBank/DDBJ whole genome shotgun (WGS) entry which is preliminary data.</text>
</comment>
<dbReference type="PANTHER" id="PTHR31793">
    <property type="entry name" value="4-HYDROXYBENZOYL-COA THIOESTERASE FAMILY MEMBER"/>
    <property type="match status" value="1"/>
</dbReference>
<dbReference type="PANTHER" id="PTHR31793:SF24">
    <property type="entry name" value="LONG-CHAIN ACYL-COA THIOESTERASE FADM"/>
    <property type="match status" value="1"/>
</dbReference>
<dbReference type="GO" id="GO:0047617">
    <property type="term" value="F:fatty acyl-CoA hydrolase activity"/>
    <property type="evidence" value="ECO:0007669"/>
    <property type="project" value="TreeGrafter"/>
</dbReference>
<sequence>MAKPDPALLDPARYTFAHEVTTRFADLDPNDHINNVAIAAVLEDGRVRFNVQVGLKRTETFRPMVASVGIEYLAQAHFPQSMTCHVAACEIGRSSWQMQQLLMQDRRAVATCRTVVVCTNGESAMPIPGEFRSLLQPWLLK</sequence>
<dbReference type="RefSeq" id="WP_169493850.1">
    <property type="nucleotide sequence ID" value="NZ_JABBGM010000005.1"/>
</dbReference>
<accession>A0A7Y0GA13</accession>
<proteinExistence type="predicted"/>
<organism evidence="1 2">
    <name type="scientific">Novosphingobium olei</name>
    <dbReference type="NCBI Taxonomy" id="2728851"/>
    <lineage>
        <taxon>Bacteria</taxon>
        <taxon>Pseudomonadati</taxon>
        <taxon>Pseudomonadota</taxon>
        <taxon>Alphaproteobacteria</taxon>
        <taxon>Sphingomonadales</taxon>
        <taxon>Sphingomonadaceae</taxon>
        <taxon>Novosphingobium</taxon>
    </lineage>
</organism>
<dbReference type="SUPFAM" id="SSF54637">
    <property type="entry name" value="Thioesterase/thiol ester dehydrase-isomerase"/>
    <property type="match status" value="1"/>
</dbReference>
<dbReference type="Pfam" id="PF13279">
    <property type="entry name" value="4HBT_2"/>
    <property type="match status" value="1"/>
</dbReference>
<protein>
    <submittedName>
        <fullName evidence="1">Acyl-CoA thioesterase</fullName>
    </submittedName>
</protein>
<dbReference type="Proteomes" id="UP000583556">
    <property type="component" value="Unassembled WGS sequence"/>
</dbReference>
<evidence type="ECO:0000313" key="1">
    <source>
        <dbReference type="EMBL" id="NML94580.1"/>
    </source>
</evidence>